<evidence type="ECO:0000259" key="6">
    <source>
        <dbReference type="PROSITE" id="PS51783"/>
    </source>
</evidence>
<dbReference type="InterPro" id="IPR015943">
    <property type="entry name" value="WD40/YVTN_repeat-like_dom_sf"/>
</dbReference>
<sequence length="4375" mass="469221">MYHFLPDVFRGNRREADGVVARSDSAAAAEEARSARLREEQEAQRALQERRRTYANFMACTPLGRLLADYVPVAESVTTGLATTSAESQPSTTSDSRATEAFSSVSKRCAHRASADAVLAHTKLEVTMYEVLAPLLSRQTAMMTRRALELVPQAAPVAPEPARGEQVSATFRLVSSPPQKLLITIDEVKEAPLPFLLVFVQLRQWHACLTSLFAALSVEIAARSGSPATASARLVRALQQLSHVLVAITCATELQATTMRSHLDLLSGTAASCVASTLQCLRYVIGASGTEKFSLASENASAAESMPQGEESTNGGGERGDASTPRPMSAEVVEMQGCRLLSLLFYWLHVVHGISTPSLAIEELFLTTSSARFSAYGASAAHTKQVTSGTSDVEEEEERRCTGLNNAALLHQANVAPSPIPLLMRSLSASDGSGRSRGDNSTGSGSSRPLATSSDVAGSLVALLLFASKGAVEHAQPSSEMHTVMVEGCAVEEDSDLGLIVVLASRLLRCMLVAGASSPLEEVRKAAGPSLSALSILLARFIASNQPQWDPRAAAERTGTSPFSNPQSRSAQQHANADADLSFPTSSVRVFTSPSPSPSPACSRDSSRTLTPPERLKRPTWQLRLLGQLSCGLVLLTTLFEQSAATVLDIMDHSFFFEGLVTSLQVVGSRFTESTPQGTMAVRASAAWADWVRGVEMVTSASSVCWDWDGGETGVAAKGTTAESMSILLGQALACQSKLSLTALSSDPYVDEFLHAYLGLLTACRLVRSNPSVLSLLPSQGIPLASNGAVTELSTASVRESRALGTLDEMELTLLKTFFTAYNAPTRPAAAPTAAIEFSTTLSPSPALHSVKSDAAEACRGSGEVCDSGSLAFPSASCLYGLLLKHALWCLDAHNQLRGQSPRSLSPPQTSPQAPAPQQQEDLMPSLLQFSVAFAMQHEFPDPPASTATSTPQLVAQAPPARTPPSAASLPSLMASERSQKNTLSALPLRSSFADIISTDSSDDPFLLFLVRHGLFRILLHDGHFAPAFTVVESPAVVDAADSSGERSDDGEPAERAAAIRQRSHFVLYLLSRCLQLSASNGEQIAQPLGVQGGGTCAGPTVSHCPAYGSSSGKAALPDDEQQLVLETVKALMEILRAASASALLSCRAVGRRPRRLWCNCLLALLTTAAAVPSAGAFFSIHGKQERRTGIGADPSAVAGASTTPAAATAVCGALVQTGGVEYLLRAAAVSADASTVSAALAMQAARVLVSDPTACVHMATNCSKSLLLPLLWHPLLRPDGQRLLEALLCQPLVGSCPTADMSVDTRELPHSAVSSAGKAGSVSAATVVGTVPRHYRRLCESVWRALCACVNGPAMGACGLEMPNAITHRIDGFSAAFADEGARQAVLSAVLSALEGAFRALGGLQPVDAHGSSGELLPLRTLQRALYEASEEGGLHIYGLLLHRLAQVWKGIDGAAVPSQRPPLNKADVEEVAHSPPSPVSFLISTSDAPTSPDASPTQVTRAAADALAASGSAREMVRSILIVLVGMTKANPSQRELLYRATMGEEALVSCIANAWGTISSSEAPTIPVALCEGDAYGVVRMCSYLIYESVDAVDAFFHETNEGVALDAAPQHHHYRRDESWTWSLQNPMLLAAVLRRFTRLASLTEIQQAALRKLLVSLTRTVECCYASLYLAASSAVHEALMQLLPVVVLLPEPAELQVSSQSKAAAALSRLDAVLVRLLVLLARCHIDARQLKQLLMLVIHSGHQRSRQALVPLVLQVLSEAAQQPLNGTLCRAACRDPQHFVALHRDCGLAGFRAALPDFPLDGYSVSLNVRWESEAAVRTAVGQSGGKGTALRQRDCCGCIFSLRTADRATLLAFMVDQRTGRLFVQYCNQQQQELRVYLTAPLRPREWTHICVCHRPAAFLAAAPGCLLTLFVNGAEAAAIPQVAYPVMSRGYLYVGCLGHEVERLSVAHAFYGQVSSAYFFPHVLPSRDREVLQATAALTDTAAWMSSSSTVTTPPLRPVSLVPGRHPGSCASEGASDVAGAEQWLAGRAAVCVDTRLSDRGHLYNLSAVLRGRAGRESRLFTLEGTLVCRMQCVIDSMSVLGALPSVLMPLCVLLVNPSFPISSRSFVAAAQPGSLTHQEPCPPPFSSLGAADPAAAAVRVCRASGTINDTVLRVLELVLPLASAEAIRNEMAEGGLFVFLGQVLQLLGPSLDVVVPAALVQLLEALAPFPRLFEDALTNFFLSADVFVAAPRAVQVAWVNAQRFFLSAHPDALPCLRALGTSMFAAAELLRVTAEELSKQEAAQDNTLTPMRTQHVVTRGFLSSPMSTSHPISLLAGNISEGSSSSSLPCFPPSLPPPPPPPPPTCSLQDLEDQWMAYFEALTVAPVTLGDAEALQYLVANLHLTCPAPSVQVRLLRRVRRLLVVSTTPYLVQLLGRKNYVLSLMPYLTCTSSEEVRLEALLQLLFTVFRSKRTQELMNPVLLASKDTVVHVIEEVSLTWLKDVLQQFPVSLRVYLTLRCGLVGRFDVLTLPTQYVPLDESQTIRFVAVLLPLLMLMKRSADAKLREYALTDMAVLLKSDAQAWRRVITVRGWYVSVVGVFESSCEASSASVSSAPQDAREGEKSSMPSAVSPSPISEDPASSEPAHAHESGLAFSTTSMILSYTIYQVLLHETFAATELELMVVYLREQRLHRLLHQVLCGVADRYRSRLMTSWRGRRRRGTGGSEGSGAPPPSTTFGFVGLGSATAVVNLCHFLRVVEIVLFYTGFFLRRKATIAATAQAAFSPLAPTKGGAGGEGFAMHLRGRIGYTEWEELSLVRAADDPPRVVAKDDVYYAGEVDDPHGNVRRAVLRNPDDRWLHLPLAVKSAELLCSHSGLLHLGSNRNTTSYSVGVADSVVGSGVSGGGGPGDFLWSVVLGASAGTGAKSPAATRTSGVSGVGVRAGGGGATPVVLRGGMLRLFGRLFKVLCQMTLRSGTALNSVVELTDAFVRHIDREQRGGGVLLLRRVVNAEDAREHSPIAITMTLIYCVHNLLLRRLHAAEYGDTSTRLSANAALVDRLKSLVEIFRYSFAQLPAFASAPRRGRGFRSPLSWKSPLLAAAGWFTRAAHEDSDEAGSSVRGSGTISASSRTTFLEDLTGEIFTAGVPTLQWLCDHQANPRRTVEAFAEVASRVDYNAFAERCLLALEREQSTDKALATKLWSDQEASFRRLQELFAENSMSRRLVQDNIRALMAALNPPTATDAHGETDGSTAAVDRGLRGSTLSVDFTTAASTSLFLPSAARRAAAAARSNMWTRFIVALRGTVWCIEAAGLHSTLKYVKLSSQEQQFLVRRKLVYDRDGTNCSGKAMASNSAPSSLLFDDLSSVNGASFRTRTAHVGDEEGSSGDVSDGGGGVAFGVDVCTSPSCVSRLRLRGGEGVLLQAMDDDDAGLEEDMRNFSLDGRDVSAVMAASLNDYPLLPEELSATSKRIGPAPISTLDDLSSAPSLLSVPCEIPYMMHCWSGSFTVRGSEVIVLVDDVNKAYNQVVAEEAKAYVLRPRPFSFHIGNITQIAPARRFRMRRTALEIWTRERRSCFVNFADTATMNAALQAVRCDERSSVMLAPSFLHDAPWTAAAALPALLHDGTGGVSRRSAYVLQENPRREPLRLRATALWRSLLLSNFDYLLVLNVLAGRTLNDMTQYPVFPWVLSDYTSEVLDLDNPATFRDLSMPMGACGGSDRRELVRQRYTEMRSLGDVPSHYLTHYSSPAITLYFLIRLPPFTSLAILLQGGHFDHADRMFHSVQAAFKAVMTSTQDVRELIPELYYLPELCINENRIDFGRRQDRTPMDDLQLPPWAHNDPYTFVYRMREALESAQVSAHLHEWIDLIFGYKQRGKDAIAALNVFNWHSYEELDRSREASSVDQKLLVDSLDNIGQTPIQLFRRPHQPRLASEWADPLPLPTQVKVMALRWDCARVARAAVISTDRVLVVAGSGAAASLRMQLNLIRQSSVVQMASATRPAAPPPVATASAAAAWQVRRVSAGGDGGSASPEPESTATYSSGHVSATAAAEPGRTVTALSVSPILSRPSPPAKDCVSFDVGEEYERRLAPIPAGVIPNNSPYADGSCTEESTALLCYESDVFLVLGGLFDNSVAVRALSGACGDLRLLAHRGRVVFVTRSEDSRYLVTGAEDTTFAVWSCQLRPARQRLEVGLLFTIYGHEDMPSAVDVSSTLDVVATAAINGALMLHSLSTGGLDRVIRHPNGAPIDRVLLQTTCYVPNVVFFSHQDEKVYQYSLNGAALRTFSPPGRVTTWATTASQCLLLACEPFAAVDSGSGAAAPGRAVDGDNDAPCILYLHSFFLEVLKKVPLGAEDVVSSVSAHPSCMQVVVAGTESGRLLLLRSVLA</sequence>
<evidence type="ECO:0000256" key="1">
    <source>
        <dbReference type="ARBA" id="ARBA00022574"/>
    </source>
</evidence>
<dbReference type="InterPro" id="IPR036372">
    <property type="entry name" value="BEACH_dom_sf"/>
</dbReference>
<dbReference type="Pfam" id="PF02138">
    <property type="entry name" value="Beach"/>
    <property type="match status" value="1"/>
</dbReference>
<feature type="compositionally biased region" description="Low complexity" evidence="4">
    <location>
        <begin position="945"/>
        <end position="969"/>
    </location>
</feature>
<dbReference type="PANTHER" id="PTHR13743">
    <property type="entry name" value="BEIGE/BEACH-RELATED"/>
    <property type="match status" value="1"/>
</dbReference>
<dbReference type="EMBL" id="JAFHKP010000036">
    <property type="protein sequence ID" value="KAG5465470.1"/>
    <property type="molecule type" value="Genomic_DNA"/>
</dbReference>
<proteinExistence type="predicted"/>
<feature type="region of interest" description="Disordered" evidence="4">
    <location>
        <begin position="427"/>
        <end position="452"/>
    </location>
</feature>
<dbReference type="OrthoDB" id="26681at2759"/>
<name>A0A836KC70_LEIEN</name>
<dbReference type="InterPro" id="IPR001680">
    <property type="entry name" value="WD40_rpt"/>
</dbReference>
<dbReference type="PANTHER" id="PTHR13743:SF112">
    <property type="entry name" value="BEACH DOMAIN-CONTAINING PROTEIN"/>
    <property type="match status" value="1"/>
</dbReference>
<dbReference type="Pfam" id="PF20426">
    <property type="entry name" value="NBCH_WD40"/>
    <property type="match status" value="1"/>
</dbReference>
<feature type="compositionally biased region" description="Low complexity" evidence="4">
    <location>
        <begin position="427"/>
        <end position="448"/>
    </location>
</feature>
<dbReference type="PROSITE" id="PS50294">
    <property type="entry name" value="WD_REPEATS_REGION"/>
    <property type="match status" value="1"/>
</dbReference>
<evidence type="ECO:0000313" key="8">
    <source>
        <dbReference type="Proteomes" id="UP000674179"/>
    </source>
</evidence>
<keyword evidence="1 3" id="KW-0853">WD repeat</keyword>
<dbReference type="SUPFAM" id="SSF50978">
    <property type="entry name" value="WD40 repeat-like"/>
    <property type="match status" value="1"/>
</dbReference>
<dbReference type="SMART" id="SM01026">
    <property type="entry name" value="Beach"/>
    <property type="match status" value="1"/>
</dbReference>
<dbReference type="Gene3D" id="2.30.29.30">
    <property type="entry name" value="Pleckstrin-homology domain (PH domain)/Phosphotyrosine-binding domain (PTB)"/>
    <property type="match status" value="1"/>
</dbReference>
<dbReference type="RefSeq" id="XP_067688069.1">
    <property type="nucleotide sequence ID" value="XM_067831966.1"/>
</dbReference>
<dbReference type="SUPFAM" id="SSF50729">
    <property type="entry name" value="PH domain-like"/>
    <property type="match status" value="1"/>
</dbReference>
<dbReference type="SUPFAM" id="SSF81837">
    <property type="entry name" value="BEACH domain"/>
    <property type="match status" value="1"/>
</dbReference>
<evidence type="ECO:0000313" key="7">
    <source>
        <dbReference type="EMBL" id="KAG5465470.1"/>
    </source>
</evidence>
<dbReference type="CDD" id="cd06071">
    <property type="entry name" value="Beach"/>
    <property type="match status" value="1"/>
</dbReference>
<gene>
    <name evidence="7" type="ORF">CUR178_00174</name>
</gene>
<comment type="caution">
    <text evidence="7">The sequence shown here is derived from an EMBL/GenBank/DDBJ whole genome shotgun (WGS) entry which is preliminary data.</text>
</comment>
<evidence type="ECO:0000256" key="3">
    <source>
        <dbReference type="PROSITE-ProRule" id="PRU00221"/>
    </source>
</evidence>
<dbReference type="PROSITE" id="PS50082">
    <property type="entry name" value="WD_REPEATS_2"/>
    <property type="match status" value="1"/>
</dbReference>
<dbReference type="InterPro" id="IPR046851">
    <property type="entry name" value="NBCH_WD40"/>
</dbReference>
<dbReference type="InterPro" id="IPR000409">
    <property type="entry name" value="BEACH_dom"/>
</dbReference>
<keyword evidence="8" id="KW-1185">Reference proteome</keyword>
<feature type="region of interest" description="Disordered" evidence="4">
    <location>
        <begin position="941"/>
        <end position="969"/>
    </location>
</feature>
<feature type="compositionally biased region" description="Low complexity" evidence="4">
    <location>
        <begin position="584"/>
        <end position="604"/>
    </location>
</feature>
<feature type="region of interest" description="Disordered" evidence="4">
    <location>
        <begin position="298"/>
        <end position="327"/>
    </location>
</feature>
<protein>
    <recommendedName>
        <fullName evidence="9">Neurobeachin/beige protein</fullName>
    </recommendedName>
</protein>
<feature type="compositionally biased region" description="Polar residues" evidence="4">
    <location>
        <begin position="4023"/>
        <end position="4034"/>
    </location>
</feature>
<feature type="region of interest" description="Disordered" evidence="4">
    <location>
        <begin position="2603"/>
        <end position="2640"/>
    </location>
</feature>
<accession>A0A836KC70</accession>
<feature type="compositionally biased region" description="Polar residues" evidence="4">
    <location>
        <begin position="2617"/>
        <end position="2626"/>
    </location>
</feature>
<dbReference type="SUPFAM" id="SSF49899">
    <property type="entry name" value="Concanavalin A-like lectins/glucanases"/>
    <property type="match status" value="1"/>
</dbReference>
<evidence type="ECO:0000256" key="4">
    <source>
        <dbReference type="SAM" id="MobiDB-lite"/>
    </source>
</evidence>
<dbReference type="PROSITE" id="PS51783">
    <property type="entry name" value="PH_BEACH"/>
    <property type="match status" value="1"/>
</dbReference>
<dbReference type="SMART" id="SM00320">
    <property type="entry name" value="WD40"/>
    <property type="match status" value="3"/>
</dbReference>
<dbReference type="Pfam" id="PF14844">
    <property type="entry name" value="PH_BEACH"/>
    <property type="match status" value="1"/>
</dbReference>
<reference evidence="7 8" key="1">
    <citation type="submission" date="2021-02" db="EMBL/GenBank/DDBJ databases">
        <title>Leishmania (Mundinia) enrietti genome sequencing and assembly.</title>
        <authorList>
            <person name="Almutairi H."/>
            <person name="Gatherer D."/>
        </authorList>
    </citation>
    <scope>NUCLEOTIDE SEQUENCE [LARGE SCALE GENOMIC DNA]</scope>
    <source>
        <strain evidence="7">CUR178</strain>
    </source>
</reference>
<feature type="repeat" description="WD" evidence="3">
    <location>
        <begin position="4137"/>
        <end position="4169"/>
    </location>
</feature>
<dbReference type="InterPro" id="IPR023362">
    <property type="entry name" value="PH-BEACH_dom"/>
</dbReference>
<feature type="domain" description="BEACH" evidence="5">
    <location>
        <begin position="3629"/>
        <end position="3919"/>
    </location>
</feature>
<dbReference type="InterPro" id="IPR036322">
    <property type="entry name" value="WD40_repeat_dom_sf"/>
</dbReference>
<keyword evidence="2" id="KW-0677">Repeat</keyword>
<evidence type="ECO:0000256" key="2">
    <source>
        <dbReference type="ARBA" id="ARBA00022737"/>
    </source>
</evidence>
<feature type="region of interest" description="Disordered" evidence="4">
    <location>
        <begin position="899"/>
        <end position="919"/>
    </location>
</feature>
<dbReference type="PROSITE" id="PS50197">
    <property type="entry name" value="BEACH"/>
    <property type="match status" value="1"/>
</dbReference>
<feature type="domain" description="BEACH-type PH" evidence="6">
    <location>
        <begin position="3472"/>
        <end position="3583"/>
    </location>
</feature>
<dbReference type="Proteomes" id="UP000674179">
    <property type="component" value="Chromosome 36"/>
</dbReference>
<feature type="compositionally biased region" description="Pro residues" evidence="4">
    <location>
        <begin position="2341"/>
        <end position="2355"/>
    </location>
</feature>
<dbReference type="Gene3D" id="2.130.10.10">
    <property type="entry name" value="YVTN repeat-like/Quinoprotein amine dehydrogenase"/>
    <property type="match status" value="1"/>
</dbReference>
<organism evidence="7 8">
    <name type="scientific">Leishmania enriettii</name>
    <dbReference type="NCBI Taxonomy" id="5663"/>
    <lineage>
        <taxon>Eukaryota</taxon>
        <taxon>Discoba</taxon>
        <taxon>Euglenozoa</taxon>
        <taxon>Kinetoplastea</taxon>
        <taxon>Metakinetoplastina</taxon>
        <taxon>Trypanosomatida</taxon>
        <taxon>Trypanosomatidae</taxon>
        <taxon>Leishmaniinae</taxon>
        <taxon>Leishmania</taxon>
    </lineage>
</organism>
<dbReference type="GeneID" id="94167476"/>
<feature type="compositionally biased region" description="Low complexity" evidence="4">
    <location>
        <begin position="906"/>
        <end position="919"/>
    </location>
</feature>
<feature type="region of interest" description="Disordered" evidence="4">
    <location>
        <begin position="4011"/>
        <end position="4036"/>
    </location>
</feature>
<dbReference type="Gene3D" id="1.10.1540.10">
    <property type="entry name" value="BEACH domain"/>
    <property type="match status" value="1"/>
</dbReference>
<feature type="compositionally biased region" description="Polar residues" evidence="4">
    <location>
        <begin position="558"/>
        <end position="575"/>
    </location>
</feature>
<feature type="region of interest" description="Disordered" evidence="4">
    <location>
        <begin position="550"/>
        <end position="614"/>
    </location>
</feature>
<dbReference type="KEGG" id="lenr:94167476"/>
<evidence type="ECO:0000259" key="5">
    <source>
        <dbReference type="PROSITE" id="PS50197"/>
    </source>
</evidence>
<dbReference type="InterPro" id="IPR011993">
    <property type="entry name" value="PH-like_dom_sf"/>
</dbReference>
<dbReference type="InterPro" id="IPR013320">
    <property type="entry name" value="ConA-like_dom_sf"/>
</dbReference>
<feature type="region of interest" description="Disordered" evidence="4">
    <location>
        <begin position="2336"/>
        <end position="2355"/>
    </location>
</feature>
<dbReference type="InterPro" id="IPR050865">
    <property type="entry name" value="BEACH_Domain"/>
</dbReference>
<evidence type="ECO:0008006" key="9">
    <source>
        <dbReference type="Google" id="ProtNLM"/>
    </source>
</evidence>